<dbReference type="PANTHER" id="PTHR13309">
    <property type="entry name" value="NUCLEAR FRAGILE X MENTAL RETARDATION PROTEIN INTERACTING PROTEIN 1"/>
    <property type="match status" value="1"/>
</dbReference>
<feature type="region of interest" description="Disordered" evidence="1">
    <location>
        <begin position="195"/>
        <end position="294"/>
    </location>
</feature>
<name>A0A9Q5N5H1_SANBA</name>
<dbReference type="Proteomes" id="UP000757232">
    <property type="component" value="Unassembled WGS sequence"/>
</dbReference>
<dbReference type="OrthoDB" id="273070at2759"/>
<evidence type="ECO:0000259" key="2">
    <source>
        <dbReference type="Pfam" id="PF10453"/>
    </source>
</evidence>
<dbReference type="Pfam" id="PF10453">
    <property type="entry name" value="NUFIP1"/>
    <property type="match status" value="1"/>
</dbReference>
<dbReference type="PANTHER" id="PTHR13309:SF0">
    <property type="entry name" value="FMR1-INTERACTING PROTEIN NUFIP1"/>
    <property type="match status" value="1"/>
</dbReference>
<evidence type="ECO:0000256" key="1">
    <source>
        <dbReference type="SAM" id="MobiDB-lite"/>
    </source>
</evidence>
<accession>A0A9Q5N5H1</accession>
<organism evidence="3 4">
    <name type="scientific">Sanghuangporus baumii</name>
    <name type="common">Phellinus baumii</name>
    <dbReference type="NCBI Taxonomy" id="108892"/>
    <lineage>
        <taxon>Eukaryota</taxon>
        <taxon>Fungi</taxon>
        <taxon>Dikarya</taxon>
        <taxon>Basidiomycota</taxon>
        <taxon>Agaricomycotina</taxon>
        <taxon>Agaricomycetes</taxon>
        <taxon>Hymenochaetales</taxon>
        <taxon>Hymenochaetaceae</taxon>
        <taxon>Sanghuangporus</taxon>
    </lineage>
</organism>
<feature type="region of interest" description="Disordered" evidence="1">
    <location>
        <begin position="40"/>
        <end position="93"/>
    </location>
</feature>
<dbReference type="GO" id="GO:0005634">
    <property type="term" value="C:nucleus"/>
    <property type="evidence" value="ECO:0007669"/>
    <property type="project" value="TreeGrafter"/>
</dbReference>
<protein>
    <recommendedName>
        <fullName evidence="2">FMR1-interacting protein 1 conserved domain-containing protein</fullName>
    </recommendedName>
</protein>
<proteinExistence type="predicted"/>
<sequence>MHPYANPSATTRSQQAAQALASALANPYQHSSHYAQAYYAQQQESSSSNGPLTTPEGYSLSSTYAPSVPTQPQHFAPGAQHQRVRGHGRQHPTHWYEPGNYRCTYEQCSFTGSKKSVEIHMMDRHLIYPPGWEKRKRRDDWDADPSLWGKKIPIQGTNVILDAPEAIDAWIAERKKRWPTVTRVEEKERKLKDALERGEISASDPSLRGRKRPRQDDNGGRAHLWGWGRGRGGGGSRGRPQPPRTATVHPLPIKPVAVAPLRAHESDDELSISGSDMDPEKDAISSRPPPGHDTIIEEISSEKEKEAEASKNAPPQIMETIAQNPARHPRAPPSQRNPFANRPSLLRNLLLPEIRITVSNLSQAIHFLVENDFLEHVELNPGDADNKPIEVMSDNP</sequence>
<feature type="domain" description="FMR1-interacting protein 1 conserved" evidence="2">
    <location>
        <begin position="149"/>
        <end position="199"/>
    </location>
</feature>
<evidence type="ECO:0000313" key="4">
    <source>
        <dbReference type="Proteomes" id="UP000757232"/>
    </source>
</evidence>
<dbReference type="GO" id="GO:0000492">
    <property type="term" value="P:box C/D snoRNP assembly"/>
    <property type="evidence" value="ECO:0007669"/>
    <property type="project" value="TreeGrafter"/>
</dbReference>
<dbReference type="GO" id="GO:0003723">
    <property type="term" value="F:RNA binding"/>
    <property type="evidence" value="ECO:0007669"/>
    <property type="project" value="InterPro"/>
</dbReference>
<feature type="compositionally biased region" description="Gly residues" evidence="1">
    <location>
        <begin position="227"/>
        <end position="237"/>
    </location>
</feature>
<comment type="caution">
    <text evidence="3">The sequence shown here is derived from an EMBL/GenBank/DDBJ whole genome shotgun (WGS) entry which is preliminary data.</text>
</comment>
<dbReference type="AlphaFoldDB" id="A0A9Q5N5H1"/>
<dbReference type="InterPro" id="IPR039136">
    <property type="entry name" value="NUFIP1-like"/>
</dbReference>
<gene>
    <name evidence="3" type="ORF">A7U60_g7347</name>
</gene>
<feature type="compositionally biased region" description="Polar residues" evidence="1">
    <location>
        <begin position="59"/>
        <end position="73"/>
    </location>
</feature>
<dbReference type="EMBL" id="LNZH02000208">
    <property type="protein sequence ID" value="OCB85696.1"/>
    <property type="molecule type" value="Genomic_DNA"/>
</dbReference>
<evidence type="ECO:0000313" key="3">
    <source>
        <dbReference type="EMBL" id="OCB85696.1"/>
    </source>
</evidence>
<feature type="compositionally biased region" description="Basic residues" evidence="1">
    <location>
        <begin position="82"/>
        <end position="92"/>
    </location>
</feature>
<reference evidence="3" key="1">
    <citation type="submission" date="2016-06" db="EMBL/GenBank/DDBJ databases">
        <title>Draft Genome sequence of the fungus Inonotus baumii.</title>
        <authorList>
            <person name="Zhu H."/>
            <person name="Lin W."/>
        </authorList>
    </citation>
    <scope>NUCLEOTIDE SEQUENCE</scope>
    <source>
        <strain evidence="3">821</strain>
    </source>
</reference>
<keyword evidence="4" id="KW-1185">Reference proteome</keyword>
<dbReference type="InterPro" id="IPR019496">
    <property type="entry name" value="NUFIP1_cons_dom"/>
</dbReference>